<keyword evidence="2" id="KW-0677">Repeat</keyword>
<dbReference type="PANTHER" id="PTHR24015">
    <property type="entry name" value="OS07G0578800 PROTEIN-RELATED"/>
    <property type="match status" value="1"/>
</dbReference>
<organism evidence="5 6">
    <name type="scientific">Vigna mungo</name>
    <name type="common">Black gram</name>
    <name type="synonym">Phaseolus mungo</name>
    <dbReference type="NCBI Taxonomy" id="3915"/>
    <lineage>
        <taxon>Eukaryota</taxon>
        <taxon>Viridiplantae</taxon>
        <taxon>Streptophyta</taxon>
        <taxon>Embryophyta</taxon>
        <taxon>Tracheophyta</taxon>
        <taxon>Spermatophyta</taxon>
        <taxon>Magnoliopsida</taxon>
        <taxon>eudicotyledons</taxon>
        <taxon>Gunneridae</taxon>
        <taxon>Pentapetalae</taxon>
        <taxon>rosids</taxon>
        <taxon>fabids</taxon>
        <taxon>Fabales</taxon>
        <taxon>Fabaceae</taxon>
        <taxon>Papilionoideae</taxon>
        <taxon>50 kb inversion clade</taxon>
        <taxon>NPAAA clade</taxon>
        <taxon>indigoferoid/millettioid clade</taxon>
        <taxon>Phaseoleae</taxon>
        <taxon>Vigna</taxon>
    </lineage>
</organism>
<dbReference type="InterPro" id="IPR011990">
    <property type="entry name" value="TPR-like_helical_dom_sf"/>
</dbReference>
<feature type="repeat" description="PPR" evidence="3">
    <location>
        <begin position="109"/>
        <end position="143"/>
    </location>
</feature>
<evidence type="ECO:0008006" key="7">
    <source>
        <dbReference type="Google" id="ProtNLM"/>
    </source>
</evidence>
<feature type="compositionally biased region" description="Low complexity" evidence="4">
    <location>
        <begin position="46"/>
        <end position="56"/>
    </location>
</feature>
<dbReference type="Gene3D" id="1.25.40.10">
    <property type="entry name" value="Tetratricopeptide repeat domain"/>
    <property type="match status" value="2"/>
</dbReference>
<dbReference type="Pfam" id="PF13041">
    <property type="entry name" value="PPR_2"/>
    <property type="match status" value="1"/>
</dbReference>
<evidence type="ECO:0000313" key="5">
    <source>
        <dbReference type="EMBL" id="WVY92126.1"/>
    </source>
</evidence>
<dbReference type="EMBL" id="CP144690">
    <property type="protein sequence ID" value="WVY92126.1"/>
    <property type="molecule type" value="Genomic_DNA"/>
</dbReference>
<reference evidence="5 6" key="1">
    <citation type="journal article" date="2023" name="Life. Sci Alliance">
        <title>Evolutionary insights into 3D genome organization and epigenetic landscape of Vigna mungo.</title>
        <authorList>
            <person name="Junaid A."/>
            <person name="Singh B."/>
            <person name="Bhatia S."/>
        </authorList>
    </citation>
    <scope>NUCLEOTIDE SEQUENCE [LARGE SCALE GENOMIC DNA]</scope>
    <source>
        <strain evidence="5">Urdbean</strain>
    </source>
</reference>
<evidence type="ECO:0000256" key="3">
    <source>
        <dbReference type="PROSITE-ProRule" id="PRU00708"/>
    </source>
</evidence>
<accession>A0AAQ3RFK1</accession>
<evidence type="ECO:0000256" key="4">
    <source>
        <dbReference type="SAM" id="MobiDB-lite"/>
    </source>
</evidence>
<gene>
    <name evidence="5" type="ORF">V8G54_037640</name>
</gene>
<dbReference type="AlphaFoldDB" id="A0AAQ3RFK1"/>
<evidence type="ECO:0000256" key="1">
    <source>
        <dbReference type="ARBA" id="ARBA00006643"/>
    </source>
</evidence>
<dbReference type="PROSITE" id="PS51375">
    <property type="entry name" value="PPR"/>
    <property type="match status" value="2"/>
</dbReference>
<proteinExistence type="inferred from homology"/>
<dbReference type="FunFam" id="1.25.40.10:FF:000725">
    <property type="entry name" value="Pentatricopeptide repeat-containing protein At3g63370, chloroplastic"/>
    <property type="match status" value="1"/>
</dbReference>
<dbReference type="GO" id="GO:0003723">
    <property type="term" value="F:RNA binding"/>
    <property type="evidence" value="ECO:0007669"/>
    <property type="project" value="InterPro"/>
</dbReference>
<keyword evidence="6" id="KW-1185">Reference proteome</keyword>
<dbReference type="InterPro" id="IPR002885">
    <property type="entry name" value="PPR_rpt"/>
</dbReference>
<feature type="compositionally biased region" description="Polar residues" evidence="4">
    <location>
        <begin position="7"/>
        <end position="16"/>
    </location>
</feature>
<evidence type="ECO:0000313" key="6">
    <source>
        <dbReference type="Proteomes" id="UP001374535"/>
    </source>
</evidence>
<feature type="region of interest" description="Disordered" evidence="4">
    <location>
        <begin position="1"/>
        <end position="56"/>
    </location>
</feature>
<dbReference type="InterPro" id="IPR046960">
    <property type="entry name" value="PPR_At4g14850-like_plant"/>
</dbReference>
<dbReference type="Proteomes" id="UP001374535">
    <property type="component" value="Chromosome 11"/>
</dbReference>
<evidence type="ECO:0000256" key="2">
    <source>
        <dbReference type="ARBA" id="ARBA00022737"/>
    </source>
</evidence>
<feature type="repeat" description="PPR" evidence="3">
    <location>
        <begin position="243"/>
        <end position="277"/>
    </location>
</feature>
<comment type="similarity">
    <text evidence="1">Belongs to the PPR family. PCMP-H subfamily.</text>
</comment>
<name>A0AAQ3RFK1_VIGMU</name>
<dbReference type="GO" id="GO:0009451">
    <property type="term" value="P:RNA modification"/>
    <property type="evidence" value="ECO:0007669"/>
    <property type="project" value="InterPro"/>
</dbReference>
<dbReference type="NCBIfam" id="TIGR00756">
    <property type="entry name" value="PPR"/>
    <property type="match status" value="2"/>
</dbReference>
<dbReference type="Pfam" id="PF01535">
    <property type="entry name" value="PPR"/>
    <property type="match status" value="2"/>
</dbReference>
<protein>
    <recommendedName>
        <fullName evidence="7">Pentatricopeptide repeat-containing protein</fullName>
    </recommendedName>
</protein>
<sequence>MVRFFDSNFQFNGQGPSSDSNSSCSAKNRTAGASVPLTEEPPGQQSSPFSKLTSPSSSSSNTVLCILVVLSCGTPLSVPILLLVCSDFVEVHKGREVHGVVFKLGFDGDVFVGNTLLAFYGNCGLLDDATKVFDEMSERDKVSWNNVIGLCSLYGFYKKALRFFKEMVMVVPQIQPDLVTVVSVLPVCAETEDEVMATNVHCYALKVGLLSNLKVGNAFVDVYGKCGNEKASRKAFDEIDERNVISWNAIITSFSFRRKYTDAFDVFRLMIGEGVTPNTVTISSMLPVLGGLGLFKLGMEVHGFCLRMNIESDVFIVNALIDLCNISLRKSSFRKTRQRDPWSADPKDDAVILVQPDDVKMVQSNRDSRKICDFSVGKWVYDDTYPLYDSN</sequence>